<name>K1XJF7_MARBU</name>
<dbReference type="EMBL" id="JH921429">
    <property type="protein sequence ID" value="EKD20828.1"/>
    <property type="molecule type" value="Genomic_DNA"/>
</dbReference>
<dbReference type="Proteomes" id="UP000006753">
    <property type="component" value="Unassembled WGS sequence"/>
</dbReference>
<evidence type="ECO:0000313" key="2">
    <source>
        <dbReference type="Proteomes" id="UP000006753"/>
    </source>
</evidence>
<sequence>METATAVILAVLSCALPLLGYAVFTWVRDCSESRAQSFKFGSLSHWNPRICMTWAPSIVQYTEIVARALLTFRIPFLTANIKQQLMNQFDRITCLEGILTLSKQRMLLPISAPHLGTQVSKAARPTRSATTTTTSLSLSISIHTPFPVIPSYLPSASK</sequence>
<gene>
    <name evidence="1" type="ORF">MBM_01510</name>
</gene>
<accession>K1XJF7</accession>
<evidence type="ECO:0000313" key="1">
    <source>
        <dbReference type="EMBL" id="EKD20828.1"/>
    </source>
</evidence>
<keyword evidence="2" id="KW-1185">Reference proteome</keyword>
<protein>
    <submittedName>
        <fullName evidence="1">Uncharacterized protein</fullName>
    </submittedName>
</protein>
<dbReference type="AlphaFoldDB" id="K1XJF7"/>
<reference evidence="1 2" key="1">
    <citation type="journal article" date="2012" name="BMC Genomics">
        <title>Sequencing the genome of Marssonina brunnea reveals fungus-poplar co-evolution.</title>
        <authorList>
            <person name="Zhu S."/>
            <person name="Cao Y.-Z."/>
            <person name="Jiang C."/>
            <person name="Tan B.-Y."/>
            <person name="Wang Z."/>
            <person name="Feng S."/>
            <person name="Zhang L."/>
            <person name="Su X.-H."/>
            <person name="Brejova B."/>
            <person name="Vinar T."/>
            <person name="Xu M."/>
            <person name="Wang M.-X."/>
            <person name="Zhang S.-G."/>
            <person name="Huang M.-R."/>
            <person name="Wu R."/>
            <person name="Zhou Y."/>
        </authorList>
    </citation>
    <scope>NUCLEOTIDE SEQUENCE [LARGE SCALE GENOMIC DNA]</scope>
    <source>
        <strain evidence="1 2">MB_m1</strain>
    </source>
</reference>
<dbReference type="KEGG" id="mbe:MBM_01510"/>
<dbReference type="HOGENOM" id="CLU_1669752_0_0_1"/>
<dbReference type="InParanoid" id="K1XJF7"/>
<proteinExistence type="predicted"/>
<organism evidence="1 2">
    <name type="scientific">Marssonina brunnea f. sp. multigermtubi (strain MB_m1)</name>
    <name type="common">Marssonina leaf spot fungus</name>
    <dbReference type="NCBI Taxonomy" id="1072389"/>
    <lineage>
        <taxon>Eukaryota</taxon>
        <taxon>Fungi</taxon>
        <taxon>Dikarya</taxon>
        <taxon>Ascomycota</taxon>
        <taxon>Pezizomycotina</taxon>
        <taxon>Leotiomycetes</taxon>
        <taxon>Helotiales</taxon>
        <taxon>Drepanopezizaceae</taxon>
        <taxon>Drepanopeziza</taxon>
    </lineage>
</organism>